<gene>
    <name evidence="1" type="ORF">C8J28_1318</name>
</gene>
<dbReference type="EMBL" id="QAOT01000031">
    <property type="protein sequence ID" value="PTR09897.1"/>
    <property type="molecule type" value="Genomic_DNA"/>
</dbReference>
<evidence type="ECO:0008006" key="3">
    <source>
        <dbReference type="Google" id="ProtNLM"/>
    </source>
</evidence>
<accession>A0A2T5JPY2</accession>
<sequence length="54" mass="6115">MPKPSRTYEMVVRYRTQKTLPIKARSRQEAIEKAGKRCEKLGIDDRAGGALPRG</sequence>
<protein>
    <recommendedName>
        <fullName evidence="3">Integrase</fullName>
    </recommendedName>
</protein>
<proteinExistence type="predicted"/>
<keyword evidence="2" id="KW-1185">Reference proteome</keyword>
<evidence type="ECO:0000313" key="2">
    <source>
        <dbReference type="Proteomes" id="UP000244060"/>
    </source>
</evidence>
<name>A0A2T5JPY2_9RHOB</name>
<evidence type="ECO:0000313" key="1">
    <source>
        <dbReference type="EMBL" id="PTR09897.1"/>
    </source>
</evidence>
<dbReference type="AlphaFoldDB" id="A0A2T5JPY2"/>
<organism evidence="1 2">
    <name type="scientific">Cereibacter azotoformans</name>
    <dbReference type="NCBI Taxonomy" id="43057"/>
    <lineage>
        <taxon>Bacteria</taxon>
        <taxon>Pseudomonadati</taxon>
        <taxon>Pseudomonadota</taxon>
        <taxon>Alphaproteobacteria</taxon>
        <taxon>Rhodobacterales</taxon>
        <taxon>Paracoccaceae</taxon>
        <taxon>Cereibacter</taxon>
    </lineage>
</organism>
<dbReference type="Proteomes" id="UP000244060">
    <property type="component" value="Unassembled WGS sequence"/>
</dbReference>
<reference evidence="1 2" key="1">
    <citation type="submission" date="2018-04" db="EMBL/GenBank/DDBJ databases">
        <title>Genomic Encyclopedia of Type Strains, Phase III (KMG-III): the genomes of soil and plant-associated and newly described type strains.</title>
        <authorList>
            <person name="Whitman W."/>
        </authorList>
    </citation>
    <scope>NUCLEOTIDE SEQUENCE [LARGE SCALE GENOMIC DNA]</scope>
    <source>
        <strain evidence="1 2">KA25</strain>
    </source>
</reference>
<dbReference type="RefSeq" id="WP_181318579.1">
    <property type="nucleotide sequence ID" value="NZ_CP090026.1"/>
</dbReference>
<comment type="caution">
    <text evidence="1">The sequence shown here is derived from an EMBL/GenBank/DDBJ whole genome shotgun (WGS) entry which is preliminary data.</text>
</comment>